<dbReference type="PROSITE" id="PS51257">
    <property type="entry name" value="PROKAR_LIPOPROTEIN"/>
    <property type="match status" value="1"/>
</dbReference>
<name>A0A4U8Q7C5_9FIRM</name>
<dbReference type="Gene3D" id="3.40.50.2300">
    <property type="match status" value="2"/>
</dbReference>
<dbReference type="Proteomes" id="UP000306509">
    <property type="component" value="Unassembled WGS sequence"/>
</dbReference>
<comment type="caution">
    <text evidence="7">The sequence shown here is derived from an EMBL/GenBank/DDBJ whole genome shotgun (WGS) entry which is preliminary data.</text>
</comment>
<dbReference type="SUPFAM" id="SSF53822">
    <property type="entry name" value="Periplasmic binding protein-like I"/>
    <property type="match status" value="1"/>
</dbReference>
<dbReference type="EMBL" id="QGQD01000046">
    <property type="protein sequence ID" value="TLD00820.1"/>
    <property type="molecule type" value="Genomic_DNA"/>
</dbReference>
<evidence type="ECO:0000256" key="1">
    <source>
        <dbReference type="ARBA" id="ARBA00004196"/>
    </source>
</evidence>
<feature type="region of interest" description="Disordered" evidence="4">
    <location>
        <begin position="25"/>
        <end position="86"/>
    </location>
</feature>
<dbReference type="InterPro" id="IPR025997">
    <property type="entry name" value="SBP_2_dom"/>
</dbReference>
<dbReference type="CDD" id="cd01536">
    <property type="entry name" value="PBP1_ABC_sugar_binding-like"/>
    <property type="match status" value="1"/>
</dbReference>
<evidence type="ECO:0000259" key="6">
    <source>
        <dbReference type="Pfam" id="PF13407"/>
    </source>
</evidence>
<dbReference type="InterPro" id="IPR028082">
    <property type="entry name" value="Peripla_BP_I"/>
</dbReference>
<feature type="compositionally biased region" description="Basic and acidic residues" evidence="4">
    <location>
        <begin position="32"/>
        <end position="67"/>
    </location>
</feature>
<dbReference type="AlphaFoldDB" id="A0A4U8Q7C5"/>
<evidence type="ECO:0000256" key="4">
    <source>
        <dbReference type="SAM" id="MobiDB-lite"/>
    </source>
</evidence>
<proteinExistence type="inferred from homology"/>
<evidence type="ECO:0000313" key="8">
    <source>
        <dbReference type="Proteomes" id="UP000306509"/>
    </source>
</evidence>
<dbReference type="Pfam" id="PF13407">
    <property type="entry name" value="Peripla_BP_4"/>
    <property type="match status" value="1"/>
</dbReference>
<dbReference type="GO" id="GO:0030313">
    <property type="term" value="C:cell envelope"/>
    <property type="evidence" value="ECO:0007669"/>
    <property type="project" value="UniProtKB-SubCell"/>
</dbReference>
<evidence type="ECO:0000256" key="3">
    <source>
        <dbReference type="ARBA" id="ARBA00022729"/>
    </source>
</evidence>
<comment type="similarity">
    <text evidence="2">Belongs to the bacterial solute-binding protein 2 family.</text>
</comment>
<dbReference type="GO" id="GO:0030246">
    <property type="term" value="F:carbohydrate binding"/>
    <property type="evidence" value="ECO:0007669"/>
    <property type="project" value="UniProtKB-ARBA"/>
</dbReference>
<keyword evidence="8" id="KW-1185">Reference proteome</keyword>
<protein>
    <submittedName>
        <fullName evidence="7">ABC transporter periplasmic-binding protein YphF</fullName>
    </submittedName>
</protein>
<evidence type="ECO:0000256" key="2">
    <source>
        <dbReference type="ARBA" id="ARBA00007639"/>
    </source>
</evidence>
<feature type="domain" description="Periplasmic binding protein" evidence="6">
    <location>
        <begin position="94"/>
        <end position="351"/>
    </location>
</feature>
<dbReference type="PANTHER" id="PTHR46847">
    <property type="entry name" value="D-ALLOSE-BINDING PERIPLASMIC PROTEIN-RELATED"/>
    <property type="match status" value="1"/>
</dbReference>
<keyword evidence="3 5" id="KW-0732">Signal</keyword>
<dbReference type="RefSeq" id="WP_070041255.1">
    <property type="nucleotide sequence ID" value="NZ_CABMJZ010000058.1"/>
</dbReference>
<feature type="signal peptide" evidence="5">
    <location>
        <begin position="1"/>
        <end position="28"/>
    </location>
</feature>
<comment type="subcellular location">
    <subcellularLocation>
        <location evidence="1">Cell envelope</location>
    </subcellularLocation>
</comment>
<reference evidence="7 8" key="1">
    <citation type="journal article" date="2019" name="Anaerobe">
        <title>Detection of Robinsoniella peoriensis in multiple bone samples of a trauma patient.</title>
        <authorList>
            <person name="Schrottner P."/>
            <person name="Hartwich K."/>
            <person name="Bunk B."/>
            <person name="Schober I."/>
            <person name="Helbig S."/>
            <person name="Rudolph W.W."/>
            <person name="Gunzer F."/>
        </authorList>
    </citation>
    <scope>NUCLEOTIDE SEQUENCE [LARGE SCALE GENOMIC DNA]</scope>
    <source>
        <strain evidence="7 8">DSM 106044</strain>
    </source>
</reference>
<evidence type="ECO:0000313" key="7">
    <source>
        <dbReference type="EMBL" id="TLD00820.1"/>
    </source>
</evidence>
<accession>A0A4U8Q7C5</accession>
<dbReference type="PANTHER" id="PTHR46847:SF1">
    <property type="entry name" value="D-ALLOSE-BINDING PERIPLASMIC PROTEIN-RELATED"/>
    <property type="match status" value="1"/>
</dbReference>
<feature type="chain" id="PRO_5020584112" evidence="5">
    <location>
        <begin position="29"/>
        <end position="380"/>
    </location>
</feature>
<organism evidence="7 8">
    <name type="scientific">Robinsoniella peoriensis</name>
    <dbReference type="NCBI Taxonomy" id="180332"/>
    <lineage>
        <taxon>Bacteria</taxon>
        <taxon>Bacillati</taxon>
        <taxon>Bacillota</taxon>
        <taxon>Clostridia</taxon>
        <taxon>Lachnospirales</taxon>
        <taxon>Lachnospiraceae</taxon>
        <taxon>Robinsoniella</taxon>
    </lineage>
</organism>
<dbReference type="STRING" id="180332.GCA_000797495_05206"/>
<evidence type="ECO:0000256" key="5">
    <source>
        <dbReference type="SAM" id="SignalP"/>
    </source>
</evidence>
<sequence precursor="true">MKKMLKMGITLVMAVSFLTGCGSGTQTADGSETVKETIADTKKTEAAADAEKTGNTEKTADAEKADTDTAQAGDKASGTEKASGESGNKDIKLGFVCMNLGNPWFVEVKKGFEDACKELGVTGMVVDSQYDVDKQVSDLESLINDNYNGIMISPIDQNATSALIDKAKEKNIAVSCVAQSQDNADMRYIVNEYEYGSIIGENAANWINENLKDLDKVKVAIISQDNVEAVIPRGDGVQETLEKMCPNVEIVSRQPGDTPEAGMKIIEGVLQQTPDLNVVAAVNDSGGIGGYQALSAAGFTGDDPVAVFSGDATDEALNAMKEEDTIYRGTVDLYPYRAGFESAKKLFEYVQNGRPAEQEDIFLKPVAVPLKDLLDGTYKK</sequence>
<gene>
    <name evidence="7" type="primary">yphF_4</name>
    <name evidence="7" type="ORF">DSM106044_02287</name>
</gene>